<name>K1DZK3_9MICO</name>
<evidence type="ECO:0000313" key="2">
    <source>
        <dbReference type="Proteomes" id="UP000004474"/>
    </source>
</evidence>
<protein>
    <submittedName>
        <fullName evidence="1">Uncharacterized protein</fullName>
    </submittedName>
</protein>
<proteinExistence type="predicted"/>
<comment type="caution">
    <text evidence="1">The sequence shown here is derived from an EMBL/GenBank/DDBJ whole genome shotgun (WGS) entry which is preliminary data.</text>
</comment>
<dbReference type="STRING" id="1210046.B277_04257"/>
<sequence>MVKQAGVGCDVRPRCAPDRFLVDGYHPAHSSEVTRDRTLELLGAIGKQHVIAVGHWLISCDGASEMLADQGRENLADETGFA</sequence>
<dbReference type="Proteomes" id="UP000004474">
    <property type="component" value="Unassembled WGS sequence"/>
</dbReference>
<dbReference type="EMBL" id="ALWX01000015">
    <property type="protein sequence ID" value="EKA62050.1"/>
    <property type="molecule type" value="Genomic_DNA"/>
</dbReference>
<reference evidence="1 2" key="1">
    <citation type="journal article" date="2012" name="J. Bacteriol.">
        <title>Genome Sequence of Janibacter hoylei MTCC8307, Isolated from the Stratospheric Air.</title>
        <authorList>
            <person name="Pawar S.P."/>
            <person name="Dhotre D.P."/>
            <person name="Shetty S.A."/>
            <person name="Chowdhury S.P."/>
            <person name="Chaudhari B.L."/>
            <person name="Shouche Y.S."/>
        </authorList>
    </citation>
    <scope>NUCLEOTIDE SEQUENCE [LARGE SCALE GENOMIC DNA]</scope>
    <source>
        <strain evidence="1 2">PVAS-1</strain>
    </source>
</reference>
<gene>
    <name evidence="1" type="ORF">B277_04257</name>
</gene>
<evidence type="ECO:0000313" key="1">
    <source>
        <dbReference type="EMBL" id="EKA62050.1"/>
    </source>
</evidence>
<accession>K1DZK3</accession>
<dbReference type="AlphaFoldDB" id="K1DZK3"/>
<organism evidence="1 2">
    <name type="scientific">Janibacter hoylei PVAS-1</name>
    <dbReference type="NCBI Taxonomy" id="1210046"/>
    <lineage>
        <taxon>Bacteria</taxon>
        <taxon>Bacillati</taxon>
        <taxon>Actinomycetota</taxon>
        <taxon>Actinomycetes</taxon>
        <taxon>Micrococcales</taxon>
        <taxon>Intrasporangiaceae</taxon>
        <taxon>Janibacter</taxon>
    </lineage>
</organism>